<dbReference type="Gene3D" id="3.30.750.24">
    <property type="entry name" value="STAS domain"/>
    <property type="match status" value="1"/>
</dbReference>
<dbReference type="CDD" id="cd07041">
    <property type="entry name" value="STAS_RsbR_RsbS_like"/>
    <property type="match status" value="1"/>
</dbReference>
<evidence type="ECO:0000259" key="2">
    <source>
        <dbReference type="PROSITE" id="PS50801"/>
    </source>
</evidence>
<dbReference type="SUPFAM" id="SSF52091">
    <property type="entry name" value="SpoIIaa-like"/>
    <property type="match status" value="1"/>
</dbReference>
<dbReference type="STRING" id="550447.SAMN05428946_1661"/>
<dbReference type="InterPro" id="IPR002645">
    <property type="entry name" value="STAS_dom"/>
</dbReference>
<dbReference type="InterPro" id="IPR051932">
    <property type="entry name" value="Bact_StressResp_Reg"/>
</dbReference>
<evidence type="ECO:0000256" key="1">
    <source>
        <dbReference type="ARBA" id="ARBA00022553"/>
    </source>
</evidence>
<dbReference type="EMBL" id="FTPL01000002">
    <property type="protein sequence ID" value="SIT83864.1"/>
    <property type="molecule type" value="Genomic_DNA"/>
</dbReference>
<evidence type="ECO:0000313" key="4">
    <source>
        <dbReference type="Proteomes" id="UP000187550"/>
    </source>
</evidence>
<keyword evidence="1" id="KW-0597">Phosphoprotein</keyword>
<dbReference type="AlphaFoldDB" id="A0A1U7PQM3"/>
<evidence type="ECO:0000313" key="3">
    <source>
        <dbReference type="EMBL" id="SIT83864.1"/>
    </source>
</evidence>
<accession>A0A1U7PQM3</accession>
<reference evidence="4" key="1">
    <citation type="submission" date="2017-01" db="EMBL/GenBank/DDBJ databases">
        <authorList>
            <person name="Varghese N."/>
            <person name="Submissions S."/>
        </authorList>
    </citation>
    <scope>NUCLEOTIDE SEQUENCE [LARGE SCALE GENOMIC DNA]</scope>
    <source>
        <strain evidence="4">MNA4</strain>
    </source>
</reference>
<name>A0A1U7PQM3_9BACI</name>
<organism evidence="3 4">
    <name type="scientific">Edaphobacillus lindanitolerans</name>
    <dbReference type="NCBI Taxonomy" id="550447"/>
    <lineage>
        <taxon>Bacteria</taxon>
        <taxon>Bacillati</taxon>
        <taxon>Bacillota</taxon>
        <taxon>Bacilli</taxon>
        <taxon>Bacillales</taxon>
        <taxon>Bacillaceae</taxon>
        <taxon>Edaphobacillus</taxon>
    </lineage>
</organism>
<dbReference type="Proteomes" id="UP000187550">
    <property type="component" value="Unassembled WGS sequence"/>
</dbReference>
<dbReference type="InterPro" id="IPR036513">
    <property type="entry name" value="STAS_dom_sf"/>
</dbReference>
<dbReference type="PROSITE" id="PS50801">
    <property type="entry name" value="STAS"/>
    <property type="match status" value="1"/>
</dbReference>
<dbReference type="PANTHER" id="PTHR33745">
    <property type="entry name" value="RSBT ANTAGONIST PROTEIN RSBS-RELATED"/>
    <property type="match status" value="1"/>
</dbReference>
<keyword evidence="4" id="KW-1185">Reference proteome</keyword>
<proteinExistence type="predicted"/>
<protein>
    <submittedName>
        <fullName evidence="3">RsbT co-antagonist protein RsbR</fullName>
    </submittedName>
</protein>
<dbReference type="PANTHER" id="PTHR33745:SF3">
    <property type="entry name" value="RSBT CO-ANTAGONIST PROTEIN RSBRC"/>
    <property type="match status" value="1"/>
</dbReference>
<dbReference type="Pfam" id="PF01740">
    <property type="entry name" value="STAS"/>
    <property type="match status" value="1"/>
</dbReference>
<sequence length="275" mass="31396">MGKHQQEIYDHMMANKDELARRWIDSSAGDGTAYTFNIEDKEKMRLQHNALIEAVSSLFIENEQSFNIHINEWAESVAADWVRNGISIEETIAQFRRIRSTYWNFVKDFIMSAREGFTIEEAFYWSNLVNDAFGYISENFARHYEEAHEKILASQQKMITELSSPVIPVKRGIGILPIVGDIDTYRAKVILETTLDQASRQKLDQLFIDLSAVPIVDTMVAHQIFQLIDALRLIGVETVLSGIRPEIAQTAVQLGIDFKDTKTQSTLMDALEIYG</sequence>
<gene>
    <name evidence="3" type="ORF">SAMN05428946_1661</name>
</gene>
<dbReference type="RefSeq" id="WP_084186618.1">
    <property type="nucleotide sequence ID" value="NZ_FTPL01000002.1"/>
</dbReference>
<feature type="domain" description="STAS" evidence="2">
    <location>
        <begin position="163"/>
        <end position="274"/>
    </location>
</feature>